<feature type="transmembrane region" description="Helical" evidence="1">
    <location>
        <begin position="204"/>
        <end position="227"/>
    </location>
</feature>
<dbReference type="KEGG" id="tet:TTHERM_00265110"/>
<keyword evidence="1" id="KW-1133">Transmembrane helix</keyword>
<evidence type="ECO:0000313" key="3">
    <source>
        <dbReference type="Proteomes" id="UP000009168"/>
    </source>
</evidence>
<gene>
    <name evidence="2" type="ORF">TTHERM_00265110</name>
</gene>
<organism evidence="2 3">
    <name type="scientific">Tetrahymena thermophila (strain SB210)</name>
    <dbReference type="NCBI Taxonomy" id="312017"/>
    <lineage>
        <taxon>Eukaryota</taxon>
        <taxon>Sar</taxon>
        <taxon>Alveolata</taxon>
        <taxon>Ciliophora</taxon>
        <taxon>Intramacronucleata</taxon>
        <taxon>Oligohymenophorea</taxon>
        <taxon>Hymenostomatida</taxon>
        <taxon>Tetrahymenina</taxon>
        <taxon>Tetrahymenidae</taxon>
        <taxon>Tetrahymena</taxon>
    </lineage>
</organism>
<dbReference type="GeneID" id="7826126"/>
<keyword evidence="1" id="KW-0472">Membrane</keyword>
<dbReference type="Proteomes" id="UP000009168">
    <property type="component" value="Unassembled WGS sequence"/>
</dbReference>
<proteinExistence type="predicted"/>
<reference evidence="3" key="1">
    <citation type="journal article" date="2006" name="PLoS Biol.">
        <title>Macronuclear genome sequence of the ciliate Tetrahymena thermophila, a model eukaryote.</title>
        <authorList>
            <person name="Eisen J.A."/>
            <person name="Coyne R.S."/>
            <person name="Wu M."/>
            <person name="Wu D."/>
            <person name="Thiagarajan M."/>
            <person name="Wortman J.R."/>
            <person name="Badger J.H."/>
            <person name="Ren Q."/>
            <person name="Amedeo P."/>
            <person name="Jones K.M."/>
            <person name="Tallon L.J."/>
            <person name="Delcher A.L."/>
            <person name="Salzberg S.L."/>
            <person name="Silva J.C."/>
            <person name="Haas B.J."/>
            <person name="Majoros W.H."/>
            <person name="Farzad M."/>
            <person name="Carlton J.M."/>
            <person name="Smith R.K. Jr."/>
            <person name="Garg J."/>
            <person name="Pearlman R.E."/>
            <person name="Karrer K.M."/>
            <person name="Sun L."/>
            <person name="Manning G."/>
            <person name="Elde N.C."/>
            <person name="Turkewitz A.P."/>
            <person name="Asai D.J."/>
            <person name="Wilkes D.E."/>
            <person name="Wang Y."/>
            <person name="Cai H."/>
            <person name="Collins K."/>
            <person name="Stewart B.A."/>
            <person name="Lee S.R."/>
            <person name="Wilamowska K."/>
            <person name="Weinberg Z."/>
            <person name="Ruzzo W.L."/>
            <person name="Wloga D."/>
            <person name="Gaertig J."/>
            <person name="Frankel J."/>
            <person name="Tsao C.-C."/>
            <person name="Gorovsky M.A."/>
            <person name="Keeling P.J."/>
            <person name="Waller R.F."/>
            <person name="Patron N.J."/>
            <person name="Cherry J.M."/>
            <person name="Stover N.A."/>
            <person name="Krieger C.J."/>
            <person name="del Toro C."/>
            <person name="Ryder H.F."/>
            <person name="Williamson S.C."/>
            <person name="Barbeau R.A."/>
            <person name="Hamilton E.P."/>
            <person name="Orias E."/>
        </authorList>
    </citation>
    <scope>NUCLEOTIDE SEQUENCE [LARGE SCALE GENOMIC DNA]</scope>
    <source>
        <strain evidence="3">SB210</strain>
    </source>
</reference>
<sequence>MFYSKVNPFIVQSFCQRRLKYESLDPNSKSSNYSLICLNQDLTLVPTYFKNFGSNSKLQFLLNPQYQTVIYDSAYNLSRNEIVTIQQIETDYLKNQSQASYFISMINQNNKFVLNSTNQFDIVGFNYENYQQIFEYERNSTECIVLQNQITIIDKVPKFETLKLVDPSPKYQIKNAFLFLNILSKEKMLQYCSILQQQIQQYNFLFMLISLVWMISILFVQIIYSFLLSQQTLKPIIHLTSILKQLIDQDGNGLNQNFLQSFEILKVEDISDNINKIQGKSELSAGEYFKINQSKQCFSSDTKELFDSFKNLFKVLVFTTQNIYKENESTSLINLSIEVQHFNQFKNHRAIGVCYNNIGVIHYNGGRYKESIENLQRSIISAKYELGFYKNSFQDHYLYVDNEASQFSQVYQNLLNQNNYELSVKRFEDGSKLLKENDKSENGKILIFWSLYNRTINLIKALFSYITENNLIDLSDMLEDIILDVEKVSQIYLNPCQKREILICYMKCLTYKLQNNQKGYFDVLEKCKELYINHRKTKKFNCTANQTEQNNILNQAEEEINFFYQNGYHTLLSSPMSNKKQIKRSNLFKKYKLSQYQLQEPAQKDQLTINPKSLFQNSSLKRLKRYTLISDNQKSICYHLKQQLAKNKTHFKNYQPFFQVRKNLSQKKLCRYQFSSDILFQYFALEQVKFQIMLQNYFNAGFIITNLLEKCVYYLPFLKIKAYKLAADLFKLSNIQNPYLEEILNKYTQLAYANIKVCTISACQSKYSQFRSYALQSDLINDILFNDKDQFGLINYSFEENLYFQLIQWTNIQMIKSNQKFFQNIQFNWQKEQQSINSYSVLDLDKSSCKTKYNEKIISSRIKSKTLSTQNEPQFTPIYSYSKTIKTNLQLEEIKDRECSPIEQQAKTDKLNTFFQDFSHDKTHQFQMIDFRQASLQQSSFINQSKQDYSPNQFMKDYVLTPKISSFCKSPVESSDKLIKKEILFDLETKKRKKEAFYGKYLDSKCLLCVSKQTNGQFLNYCNYSCQTTKLSKQNILNFSSYIQDIEDTQKNQKENNQTINNDKICLSDVFDKEAIKSENAENNESKQNSFFLNTHQNKQKNHQNNKLTFLENLGLNQQQTTNFSFTDLKDEQKQSTPYSQCQGHKQEISAEWIFHQGVQAALKQFILNTDQKIQIYLSQKNYSKQMKQINKINGYHTYLLFITDTKLEITNQLLFQELTNLLANLNVELLVLFLNQNQATEEFSTHINVFIDQKSVVTFFTSEEKLLQYIYSQREHVKNYLFPMIFEHF</sequence>
<name>Q22TX9_TETTS</name>
<evidence type="ECO:0000313" key="2">
    <source>
        <dbReference type="EMBL" id="EAR88908.2"/>
    </source>
</evidence>
<protein>
    <submittedName>
        <fullName evidence="2">YLP motif protein, putative</fullName>
    </submittedName>
</protein>
<dbReference type="EMBL" id="GG662830">
    <property type="protein sequence ID" value="EAR88908.2"/>
    <property type="molecule type" value="Genomic_DNA"/>
</dbReference>
<accession>Q22TX9</accession>
<evidence type="ECO:0000256" key="1">
    <source>
        <dbReference type="SAM" id="Phobius"/>
    </source>
</evidence>
<dbReference type="HOGENOM" id="CLU_253560_0_0_1"/>
<keyword evidence="1" id="KW-0812">Transmembrane</keyword>
<dbReference type="InParanoid" id="Q22TX9"/>
<dbReference type="OrthoDB" id="431454at2759"/>
<dbReference type="RefSeq" id="XP_001009153.2">
    <property type="nucleotide sequence ID" value="XM_001009153.2"/>
</dbReference>
<keyword evidence="3" id="KW-1185">Reference proteome</keyword>